<keyword evidence="1" id="KW-1133">Transmembrane helix</keyword>
<dbReference type="RefSeq" id="WP_183949639.1">
    <property type="nucleotide sequence ID" value="NZ_JACIDH010000001.1"/>
</dbReference>
<evidence type="ECO:0000313" key="3">
    <source>
        <dbReference type="Proteomes" id="UP000538670"/>
    </source>
</evidence>
<sequence>MESQRLEPSATTFKPWKLAVSALIVAGLTFVTVMGNADGDRCRQYGRDHGVKTRAWSINEWGSCQYFDGGSWRSVHTDKPMKHLNWSSR</sequence>
<proteinExistence type="predicted"/>
<organism evidence="2 3">
    <name type="scientific">Sphingomonas pseudosanguinis</name>
    <dbReference type="NCBI Taxonomy" id="413712"/>
    <lineage>
        <taxon>Bacteria</taxon>
        <taxon>Pseudomonadati</taxon>
        <taxon>Pseudomonadota</taxon>
        <taxon>Alphaproteobacteria</taxon>
        <taxon>Sphingomonadales</taxon>
        <taxon>Sphingomonadaceae</taxon>
        <taxon>Sphingomonas</taxon>
    </lineage>
</organism>
<protein>
    <submittedName>
        <fullName evidence="2">Uncharacterized protein</fullName>
    </submittedName>
</protein>
<dbReference type="Proteomes" id="UP000538670">
    <property type="component" value="Unassembled WGS sequence"/>
</dbReference>
<evidence type="ECO:0000313" key="2">
    <source>
        <dbReference type="EMBL" id="MBB3877608.1"/>
    </source>
</evidence>
<feature type="transmembrane region" description="Helical" evidence="1">
    <location>
        <begin position="16"/>
        <end position="37"/>
    </location>
</feature>
<accession>A0A7W6A8R5</accession>
<gene>
    <name evidence="2" type="ORF">GGR48_000011</name>
</gene>
<dbReference type="EMBL" id="JACIDH010000001">
    <property type="protein sequence ID" value="MBB3877608.1"/>
    <property type="molecule type" value="Genomic_DNA"/>
</dbReference>
<name>A0A7W6A8R5_9SPHN</name>
<keyword evidence="1" id="KW-0812">Transmembrane</keyword>
<keyword evidence="1" id="KW-0472">Membrane</keyword>
<keyword evidence="3" id="KW-1185">Reference proteome</keyword>
<evidence type="ECO:0000256" key="1">
    <source>
        <dbReference type="SAM" id="Phobius"/>
    </source>
</evidence>
<dbReference type="AlphaFoldDB" id="A0A7W6A8R5"/>
<reference evidence="2 3" key="1">
    <citation type="submission" date="2020-08" db="EMBL/GenBank/DDBJ databases">
        <title>Genomic Encyclopedia of Type Strains, Phase IV (KMG-IV): sequencing the most valuable type-strain genomes for metagenomic binning, comparative biology and taxonomic classification.</title>
        <authorList>
            <person name="Goeker M."/>
        </authorList>
    </citation>
    <scope>NUCLEOTIDE SEQUENCE [LARGE SCALE GENOMIC DNA]</scope>
    <source>
        <strain evidence="2 3">DSM 19512</strain>
    </source>
</reference>
<comment type="caution">
    <text evidence="2">The sequence shown here is derived from an EMBL/GenBank/DDBJ whole genome shotgun (WGS) entry which is preliminary data.</text>
</comment>